<keyword evidence="2" id="KW-0808">Transferase</keyword>
<sequence>MVKIAIIGWYGTETIGDRAILAGIFSILNRAYGVYEVKLGSIYPFFTERTLLEDSEFYRKCANNGIGELNLFDSQNPEAMDDVIEWCDILVMGGGPLMGMWSLYMIEYAFSKAKRLRKRTLILGCGVGPMITKRYERSLVHIIEKADVTIFRDEISTGEYRRIAGKHSKEVLSSIDPAVFAAQRYKSLHAIPERRKEDIVACVRDFPMEYRINDEINGKEINEKVFQILRNRKVKSEKRLLFLPMHYFAIGGDDRRWMNKLKYRIDDEGVAVQNTPLSLEGTLRILAESSECVGMRFHSIVLQTILNGNNIVLNYTHPDKGKIVGFLRQIGAYDFYRDSFINLQVNEEVSHLCPASGFKVKDGLISEFENIYLAALSKLF</sequence>
<organism evidence="2 3">
    <name type="scientific">Jilunia laotingensis</name>
    <dbReference type="NCBI Taxonomy" id="2763675"/>
    <lineage>
        <taxon>Bacteria</taxon>
        <taxon>Pseudomonadati</taxon>
        <taxon>Bacteroidota</taxon>
        <taxon>Bacteroidia</taxon>
        <taxon>Bacteroidales</taxon>
        <taxon>Bacteroidaceae</taxon>
        <taxon>Jilunia</taxon>
    </lineage>
</organism>
<evidence type="ECO:0000313" key="3">
    <source>
        <dbReference type="Proteomes" id="UP000651085"/>
    </source>
</evidence>
<dbReference type="EMBL" id="JACRTF010000001">
    <property type="protein sequence ID" value="MBC8594830.1"/>
    <property type="molecule type" value="Genomic_DNA"/>
</dbReference>
<gene>
    <name evidence="2" type="ORF">H8744_16595</name>
</gene>
<keyword evidence="3" id="KW-1185">Reference proteome</keyword>
<dbReference type="Pfam" id="PF04230">
    <property type="entry name" value="PS_pyruv_trans"/>
    <property type="match status" value="1"/>
</dbReference>
<dbReference type="GO" id="GO:0016740">
    <property type="term" value="F:transferase activity"/>
    <property type="evidence" value="ECO:0007669"/>
    <property type="project" value="UniProtKB-KW"/>
</dbReference>
<protein>
    <submittedName>
        <fullName evidence="2">Polysaccharide pyruvyl transferase family protein</fullName>
    </submittedName>
</protein>
<dbReference type="PANTHER" id="PTHR36836:SF1">
    <property type="entry name" value="COLANIC ACID BIOSYNTHESIS PROTEIN WCAK"/>
    <property type="match status" value="1"/>
</dbReference>
<dbReference type="InterPro" id="IPR007345">
    <property type="entry name" value="Polysacch_pyruvyl_Trfase"/>
</dbReference>
<feature type="domain" description="Polysaccharide pyruvyl transferase" evidence="1">
    <location>
        <begin position="15"/>
        <end position="316"/>
    </location>
</feature>
<evidence type="ECO:0000259" key="1">
    <source>
        <dbReference type="Pfam" id="PF04230"/>
    </source>
</evidence>
<dbReference type="AlphaFoldDB" id="A0A926F6E1"/>
<dbReference type="Proteomes" id="UP000651085">
    <property type="component" value="Unassembled WGS sequence"/>
</dbReference>
<proteinExistence type="predicted"/>
<evidence type="ECO:0000313" key="2">
    <source>
        <dbReference type="EMBL" id="MBC8594830.1"/>
    </source>
</evidence>
<dbReference type="RefSeq" id="WP_262435919.1">
    <property type="nucleotide sequence ID" value="NZ_JACRTF010000001.1"/>
</dbReference>
<reference evidence="2" key="1">
    <citation type="submission" date="2020-08" db="EMBL/GenBank/DDBJ databases">
        <title>Genome public.</title>
        <authorList>
            <person name="Liu C."/>
            <person name="Sun Q."/>
        </authorList>
    </citation>
    <scope>NUCLEOTIDE SEQUENCE</scope>
    <source>
        <strain evidence="2">N12</strain>
    </source>
</reference>
<name>A0A926F6E1_9BACT</name>
<dbReference type="PANTHER" id="PTHR36836">
    <property type="entry name" value="COLANIC ACID BIOSYNTHESIS PROTEIN WCAK"/>
    <property type="match status" value="1"/>
</dbReference>
<comment type="caution">
    <text evidence="2">The sequence shown here is derived from an EMBL/GenBank/DDBJ whole genome shotgun (WGS) entry which is preliminary data.</text>
</comment>
<accession>A0A926F6E1</accession>